<sequence>MRLYIAFAAQLASLAAVASAQDGAPGPSRCYTGYGNYPPAHGVPTTTRTSYTPCTVTATITHTVTSSAKSTVTSTSITTSTLETVSTVTAPAYFSPVDDTVPGANDGPTPTPTTAVTTVAVSPVAKRDHHAKHKHHAKGRAHQSGPFGGRYATACECVSWEPSPRCSTVTQTTTSTVVKTSKHLPTTTVTKTHVTTSYTSTAYAACASNNIANQAPVAGAPCYFDGFAGDSSLVGIDESTVIATAYDCCVYAVTDPHGTIAWGFSSDPYSPSGAVCLVITLGLTNAVCTNQTANPVTVECEPAGDIFSNGNGAIVTVGNGYCGEVNSVVVGEAEITT</sequence>
<keyword evidence="1" id="KW-0732">Signal</keyword>
<evidence type="ECO:0000313" key="3">
    <source>
        <dbReference type="Proteomes" id="UP000799767"/>
    </source>
</evidence>
<evidence type="ECO:0000256" key="1">
    <source>
        <dbReference type="SAM" id="SignalP"/>
    </source>
</evidence>
<feature type="signal peptide" evidence="1">
    <location>
        <begin position="1"/>
        <end position="20"/>
    </location>
</feature>
<dbReference type="AlphaFoldDB" id="A0A6A6PHA2"/>
<dbReference type="Proteomes" id="UP000799767">
    <property type="component" value="Unassembled WGS sequence"/>
</dbReference>
<dbReference type="GeneID" id="54479153"/>
<keyword evidence="3" id="KW-1185">Reference proteome</keyword>
<proteinExistence type="predicted"/>
<evidence type="ECO:0000313" key="2">
    <source>
        <dbReference type="EMBL" id="KAF2479370.1"/>
    </source>
</evidence>
<gene>
    <name evidence="2" type="ORF">BDY17DRAFT_348932</name>
</gene>
<protein>
    <recommendedName>
        <fullName evidence="4">Ig-like domain-containing protein</fullName>
    </recommendedName>
</protein>
<feature type="chain" id="PRO_5025581834" description="Ig-like domain-containing protein" evidence="1">
    <location>
        <begin position="21"/>
        <end position="337"/>
    </location>
</feature>
<dbReference type="RefSeq" id="XP_033585940.1">
    <property type="nucleotide sequence ID" value="XM_033738151.1"/>
</dbReference>
<accession>A0A6A6PHA2</accession>
<evidence type="ECO:0008006" key="4">
    <source>
        <dbReference type="Google" id="ProtNLM"/>
    </source>
</evidence>
<organism evidence="2 3">
    <name type="scientific">Neohortaea acidophila</name>
    <dbReference type="NCBI Taxonomy" id="245834"/>
    <lineage>
        <taxon>Eukaryota</taxon>
        <taxon>Fungi</taxon>
        <taxon>Dikarya</taxon>
        <taxon>Ascomycota</taxon>
        <taxon>Pezizomycotina</taxon>
        <taxon>Dothideomycetes</taxon>
        <taxon>Dothideomycetidae</taxon>
        <taxon>Mycosphaerellales</taxon>
        <taxon>Teratosphaeriaceae</taxon>
        <taxon>Neohortaea</taxon>
    </lineage>
</organism>
<name>A0A6A6PHA2_9PEZI</name>
<reference evidence="2" key="1">
    <citation type="journal article" date="2020" name="Stud. Mycol.">
        <title>101 Dothideomycetes genomes: a test case for predicting lifestyles and emergence of pathogens.</title>
        <authorList>
            <person name="Haridas S."/>
            <person name="Albert R."/>
            <person name="Binder M."/>
            <person name="Bloem J."/>
            <person name="Labutti K."/>
            <person name="Salamov A."/>
            <person name="Andreopoulos B."/>
            <person name="Baker S."/>
            <person name="Barry K."/>
            <person name="Bills G."/>
            <person name="Bluhm B."/>
            <person name="Cannon C."/>
            <person name="Castanera R."/>
            <person name="Culley D."/>
            <person name="Daum C."/>
            <person name="Ezra D."/>
            <person name="Gonzalez J."/>
            <person name="Henrissat B."/>
            <person name="Kuo A."/>
            <person name="Liang C."/>
            <person name="Lipzen A."/>
            <person name="Lutzoni F."/>
            <person name="Magnuson J."/>
            <person name="Mondo S."/>
            <person name="Nolan M."/>
            <person name="Ohm R."/>
            <person name="Pangilinan J."/>
            <person name="Park H.-J."/>
            <person name="Ramirez L."/>
            <person name="Alfaro M."/>
            <person name="Sun H."/>
            <person name="Tritt A."/>
            <person name="Yoshinaga Y."/>
            <person name="Zwiers L.-H."/>
            <person name="Turgeon B."/>
            <person name="Goodwin S."/>
            <person name="Spatafora J."/>
            <person name="Crous P."/>
            <person name="Grigoriev I."/>
        </authorList>
    </citation>
    <scope>NUCLEOTIDE SEQUENCE</scope>
    <source>
        <strain evidence="2">CBS 113389</strain>
    </source>
</reference>
<dbReference type="EMBL" id="MU001641">
    <property type="protein sequence ID" value="KAF2479370.1"/>
    <property type="molecule type" value="Genomic_DNA"/>
</dbReference>